<comment type="caution">
    <text evidence="1">The sequence shown here is derived from an EMBL/GenBank/DDBJ whole genome shotgun (WGS) entry which is preliminary data.</text>
</comment>
<dbReference type="GeneID" id="90609275"/>
<sequence>MNYLHRQMQKRAVDIIAPHLARAYGVSVDHVRQCPDAIGRPGKQGLVFEVFRGGRWQKHEKPQGDVSRDL</sequence>
<keyword evidence="2" id="KW-1185">Reference proteome</keyword>
<name>A0A2G1W6D4_9BACT</name>
<reference evidence="1 2" key="1">
    <citation type="submission" date="2017-06" db="EMBL/GenBank/DDBJ databases">
        <title>Description of Rhodopirellula bahusiensis sp. nov.</title>
        <authorList>
            <person name="Kizina J."/>
            <person name="Harder J."/>
        </authorList>
    </citation>
    <scope>NUCLEOTIDE SEQUENCE [LARGE SCALE GENOMIC DNA]</scope>
    <source>
        <strain evidence="1 2">SWK21</strain>
    </source>
</reference>
<gene>
    <name evidence="1" type="ORF">CEE69_14350</name>
</gene>
<dbReference type="AlphaFoldDB" id="A0A2G1W6D4"/>
<dbReference type="EMBL" id="NIZW01000010">
    <property type="protein sequence ID" value="PHQ34592.1"/>
    <property type="molecule type" value="Genomic_DNA"/>
</dbReference>
<organism evidence="1 2">
    <name type="scientific">Rhodopirellula bahusiensis</name>
    <dbReference type="NCBI Taxonomy" id="2014065"/>
    <lineage>
        <taxon>Bacteria</taxon>
        <taxon>Pseudomonadati</taxon>
        <taxon>Planctomycetota</taxon>
        <taxon>Planctomycetia</taxon>
        <taxon>Pirellulales</taxon>
        <taxon>Pirellulaceae</taxon>
        <taxon>Rhodopirellula</taxon>
    </lineage>
</organism>
<dbReference type="Proteomes" id="UP000225740">
    <property type="component" value="Unassembled WGS sequence"/>
</dbReference>
<evidence type="ECO:0000313" key="1">
    <source>
        <dbReference type="EMBL" id="PHQ34592.1"/>
    </source>
</evidence>
<proteinExistence type="predicted"/>
<evidence type="ECO:0000313" key="2">
    <source>
        <dbReference type="Proteomes" id="UP000225740"/>
    </source>
</evidence>
<protein>
    <submittedName>
        <fullName evidence="1">Uncharacterized protein</fullName>
    </submittedName>
</protein>
<accession>A0A2G1W6D4</accession>
<dbReference type="RefSeq" id="WP_099261340.1">
    <property type="nucleotide sequence ID" value="NZ_NIZW01000010.1"/>
</dbReference>
<dbReference type="OrthoDB" id="9782022at2"/>